<reference evidence="2 3" key="1">
    <citation type="submission" date="2024-11" db="EMBL/GenBank/DDBJ databases">
        <title>Adaptive evolution of stress response genes in parasites aligns with host niche diversity.</title>
        <authorList>
            <person name="Hahn C."/>
            <person name="Resl P."/>
        </authorList>
    </citation>
    <scope>NUCLEOTIDE SEQUENCE [LARGE SCALE GENOMIC DNA]</scope>
    <source>
        <strain evidence="2">EGGRZ-B1_66</strain>
        <tissue evidence="2">Body</tissue>
    </source>
</reference>
<evidence type="ECO:0000313" key="2">
    <source>
        <dbReference type="EMBL" id="KAL3313308.1"/>
    </source>
</evidence>
<proteinExistence type="predicted"/>
<name>A0ABD2Q1R5_9PLAT</name>
<gene>
    <name evidence="2" type="ORF">Ciccas_008086</name>
</gene>
<dbReference type="Proteomes" id="UP001626550">
    <property type="component" value="Unassembled WGS sequence"/>
</dbReference>
<dbReference type="AlphaFoldDB" id="A0ABD2Q1R5"/>
<dbReference type="EMBL" id="JBJKFK010001354">
    <property type="protein sequence ID" value="KAL3313308.1"/>
    <property type="molecule type" value="Genomic_DNA"/>
</dbReference>
<comment type="caution">
    <text evidence="2">The sequence shown here is derived from an EMBL/GenBank/DDBJ whole genome shotgun (WGS) entry which is preliminary data.</text>
</comment>
<keyword evidence="3" id="KW-1185">Reference proteome</keyword>
<feature type="region of interest" description="Disordered" evidence="1">
    <location>
        <begin position="66"/>
        <end position="108"/>
    </location>
</feature>
<organism evidence="2 3">
    <name type="scientific">Cichlidogyrus casuarinus</name>
    <dbReference type="NCBI Taxonomy" id="1844966"/>
    <lineage>
        <taxon>Eukaryota</taxon>
        <taxon>Metazoa</taxon>
        <taxon>Spiralia</taxon>
        <taxon>Lophotrochozoa</taxon>
        <taxon>Platyhelminthes</taxon>
        <taxon>Monogenea</taxon>
        <taxon>Monopisthocotylea</taxon>
        <taxon>Dactylogyridea</taxon>
        <taxon>Ancyrocephalidae</taxon>
        <taxon>Cichlidogyrus</taxon>
    </lineage>
</organism>
<evidence type="ECO:0000313" key="3">
    <source>
        <dbReference type="Proteomes" id="UP001626550"/>
    </source>
</evidence>
<evidence type="ECO:0000256" key="1">
    <source>
        <dbReference type="SAM" id="MobiDB-lite"/>
    </source>
</evidence>
<protein>
    <submittedName>
        <fullName evidence="2">Uncharacterized protein</fullName>
    </submittedName>
</protein>
<accession>A0ABD2Q1R5</accession>
<feature type="compositionally biased region" description="Polar residues" evidence="1">
    <location>
        <begin position="66"/>
        <end position="107"/>
    </location>
</feature>
<sequence length="295" mass="32727">MFGSFMLSSSSSAVCCQDQGSNPHHATSACNCCCHSECSRTCPELQQYQLLLDTILQSYQQSRHVNCSNRPGTSTSSQQRPSVCSNSSGANVSRLRTSTNQSQQESTCPHGRILPAYLRPHHSNCRFMQTLRQLVTQTRRCSHPHHYGDCATRATSPSLDSGVLYSNQNQLSISNHDQQSHQSNIDALSQNEEISTENPPIDSISMLIIMHERRTNNHANQTDSAVSGSLVAETCSAADHLTVDVDRSLADSRPDCCTSNRHLPFVCPPHLKKSNIYSIIIFDEPAQLSWFIFED</sequence>